<evidence type="ECO:0000256" key="6">
    <source>
        <dbReference type="PIRSR" id="PIRSR000185-2"/>
    </source>
</evidence>
<dbReference type="Gene3D" id="3.40.50.10860">
    <property type="entry name" value="Leucine Dehydrogenase, chain A, domain 1"/>
    <property type="match status" value="1"/>
</dbReference>
<feature type="binding site" evidence="6">
    <location>
        <position position="103"/>
    </location>
    <ligand>
        <name>substrate</name>
    </ligand>
</feature>
<evidence type="ECO:0000256" key="5">
    <source>
        <dbReference type="PIRSR" id="PIRSR000185-1"/>
    </source>
</evidence>
<dbReference type="PRINTS" id="PR00082">
    <property type="entry name" value="GLFDHDRGNASE"/>
</dbReference>
<dbReference type="SUPFAM" id="SSF51735">
    <property type="entry name" value="NAD(P)-binding Rossmann-fold domains"/>
    <property type="match status" value="1"/>
</dbReference>
<dbReference type="SMART" id="SM00839">
    <property type="entry name" value="ELFV_dehydrog"/>
    <property type="match status" value="1"/>
</dbReference>
<gene>
    <name evidence="10" type="ORF">EDM52_11525</name>
</gene>
<protein>
    <recommendedName>
        <fullName evidence="2 4">Glutamate dehydrogenase</fullName>
    </recommendedName>
</protein>
<accession>A0A3M8CHH5</accession>
<dbReference type="Pfam" id="PF02812">
    <property type="entry name" value="ELFV_dehydrog_N"/>
    <property type="match status" value="1"/>
</dbReference>
<feature type="binding site" evidence="6">
    <location>
        <position position="79"/>
    </location>
    <ligand>
        <name>substrate</name>
    </ligand>
</feature>
<feature type="binding site" evidence="6">
    <location>
        <position position="199"/>
    </location>
    <ligand>
        <name>NAD(+)</name>
        <dbReference type="ChEBI" id="CHEBI:57540"/>
    </ligand>
</feature>
<feature type="domain" description="Glutamate/phenylalanine/leucine/valine/L-tryptophan dehydrogenase C-terminal" evidence="9">
    <location>
        <begin position="192"/>
        <end position="421"/>
    </location>
</feature>
<dbReference type="Gene3D" id="3.40.50.720">
    <property type="entry name" value="NAD(P)-binding Rossmann-like Domain"/>
    <property type="match status" value="1"/>
</dbReference>
<evidence type="ECO:0000259" key="9">
    <source>
        <dbReference type="SMART" id="SM00839"/>
    </source>
</evidence>
<keyword evidence="3 4" id="KW-0560">Oxidoreductase</keyword>
<dbReference type="CDD" id="cd01076">
    <property type="entry name" value="NAD_bind_1_Glu_DH"/>
    <property type="match status" value="1"/>
</dbReference>
<dbReference type="PANTHER" id="PTHR11606:SF13">
    <property type="entry name" value="GLUTAMATE DEHYDROGENASE 1, MITOCHONDRIAL"/>
    <property type="match status" value="1"/>
</dbReference>
<dbReference type="InterPro" id="IPR036291">
    <property type="entry name" value="NAD(P)-bd_dom_sf"/>
</dbReference>
<evidence type="ECO:0000256" key="4">
    <source>
        <dbReference type="PIRNR" id="PIRNR000185"/>
    </source>
</evidence>
<feature type="binding site" evidence="6">
    <location>
        <position position="357"/>
    </location>
    <ligand>
        <name>substrate</name>
    </ligand>
</feature>
<organism evidence="10 11">
    <name type="scientific">Brevibacillus invocatus</name>
    <dbReference type="NCBI Taxonomy" id="173959"/>
    <lineage>
        <taxon>Bacteria</taxon>
        <taxon>Bacillati</taxon>
        <taxon>Bacillota</taxon>
        <taxon>Bacilli</taxon>
        <taxon>Bacillales</taxon>
        <taxon>Paenibacillaceae</taxon>
        <taxon>Brevibacillus</taxon>
    </lineage>
</organism>
<dbReference type="GO" id="GO:0000166">
    <property type="term" value="F:nucleotide binding"/>
    <property type="evidence" value="ECO:0007669"/>
    <property type="project" value="UniProtKB-KW"/>
</dbReference>
<dbReference type="InterPro" id="IPR046346">
    <property type="entry name" value="Aminoacid_DH-like_N_sf"/>
</dbReference>
<evidence type="ECO:0000256" key="7">
    <source>
        <dbReference type="PIRSR" id="PIRSR000185-3"/>
    </source>
</evidence>
<keyword evidence="11" id="KW-1185">Reference proteome</keyword>
<dbReference type="InterPro" id="IPR006097">
    <property type="entry name" value="Glu/Leu/Phe/Val/Trp_DH_dimer"/>
</dbReference>
<feature type="site" description="Important for catalysis" evidence="7">
    <location>
        <position position="155"/>
    </location>
</feature>
<dbReference type="FunFam" id="3.40.50.10860:FF:000003">
    <property type="entry name" value="Glutamate dehydrogenase"/>
    <property type="match status" value="1"/>
</dbReference>
<evidence type="ECO:0000256" key="3">
    <source>
        <dbReference type="ARBA" id="ARBA00023002"/>
    </source>
</evidence>
<dbReference type="InterPro" id="IPR006096">
    <property type="entry name" value="Glu/Leu/Phe/Val/Trp_DH_C"/>
</dbReference>
<evidence type="ECO:0000313" key="11">
    <source>
        <dbReference type="Proteomes" id="UP000282028"/>
    </source>
</evidence>
<feature type="active site" description="Proton donor" evidence="5">
    <location>
        <position position="115"/>
    </location>
</feature>
<dbReference type="SUPFAM" id="SSF53223">
    <property type="entry name" value="Aminoacid dehydrogenase-like, N-terminal domain"/>
    <property type="match status" value="1"/>
</dbReference>
<dbReference type="PIRSF" id="PIRSF000185">
    <property type="entry name" value="Glu_DH"/>
    <property type="match status" value="1"/>
</dbReference>
<dbReference type="GO" id="GO:0004352">
    <property type="term" value="F:glutamate dehydrogenase (NAD+) activity"/>
    <property type="evidence" value="ECO:0007669"/>
    <property type="project" value="TreeGrafter"/>
</dbReference>
<dbReference type="InterPro" id="IPR014362">
    <property type="entry name" value="Glu_DH"/>
</dbReference>
<dbReference type="PROSITE" id="PS00074">
    <property type="entry name" value="GLFV_DEHYDROGENASE"/>
    <property type="match status" value="1"/>
</dbReference>
<proteinExistence type="inferred from homology"/>
<dbReference type="PANTHER" id="PTHR11606">
    <property type="entry name" value="GLUTAMATE DEHYDROGENASE"/>
    <property type="match status" value="1"/>
</dbReference>
<evidence type="ECO:0000256" key="2">
    <source>
        <dbReference type="ARBA" id="ARBA00012896"/>
    </source>
</evidence>
<dbReference type="InterPro" id="IPR033524">
    <property type="entry name" value="Glu/Leu/Phe/Val_DH_AS"/>
</dbReference>
<dbReference type="OrthoDB" id="9803297at2"/>
<comment type="caution">
    <text evidence="10">The sequence shown here is derived from an EMBL/GenBank/DDBJ whole genome shotgun (WGS) entry which is preliminary data.</text>
</comment>
<dbReference type="InterPro" id="IPR033922">
    <property type="entry name" value="NAD_bind_Glu_DH"/>
</dbReference>
<comment type="similarity">
    <text evidence="1 4 8">Belongs to the Glu/Leu/Phe/Val dehydrogenases family.</text>
</comment>
<feature type="binding site" evidence="6">
    <location>
        <position position="230"/>
    </location>
    <ligand>
        <name>NAD(+)</name>
        <dbReference type="ChEBI" id="CHEBI:57540"/>
    </ligand>
</feature>
<evidence type="ECO:0000256" key="1">
    <source>
        <dbReference type="ARBA" id="ARBA00006382"/>
    </source>
</evidence>
<evidence type="ECO:0000256" key="8">
    <source>
        <dbReference type="RuleBase" id="RU004417"/>
    </source>
</evidence>
<dbReference type="Proteomes" id="UP000282028">
    <property type="component" value="Unassembled WGS sequence"/>
</dbReference>
<dbReference type="RefSeq" id="WP_122909125.1">
    <property type="nucleotide sequence ID" value="NZ_CBCSBE010000003.1"/>
</dbReference>
<dbReference type="GO" id="GO:0006538">
    <property type="term" value="P:L-glutamate catabolic process"/>
    <property type="evidence" value="ECO:0007669"/>
    <property type="project" value="TreeGrafter"/>
</dbReference>
<dbReference type="Pfam" id="PF00208">
    <property type="entry name" value="ELFV_dehydrog"/>
    <property type="match status" value="1"/>
</dbReference>
<keyword evidence="6" id="KW-0520">NAD</keyword>
<dbReference type="EMBL" id="RHHR01000015">
    <property type="protein sequence ID" value="RNB74265.1"/>
    <property type="molecule type" value="Genomic_DNA"/>
</dbReference>
<keyword evidence="6" id="KW-0547">Nucleotide-binding</keyword>
<name>A0A3M8CHH5_9BACL</name>
<evidence type="ECO:0000313" key="10">
    <source>
        <dbReference type="EMBL" id="RNB74265.1"/>
    </source>
</evidence>
<dbReference type="InterPro" id="IPR006095">
    <property type="entry name" value="Glu/Leu/Phe/Val/Trp_DH"/>
</dbReference>
<dbReference type="AlphaFoldDB" id="A0A3M8CHH5"/>
<reference evidence="10 11" key="1">
    <citation type="submission" date="2018-10" db="EMBL/GenBank/DDBJ databases">
        <title>Phylogenomics of Brevibacillus.</title>
        <authorList>
            <person name="Dunlap C."/>
        </authorList>
    </citation>
    <scope>NUCLEOTIDE SEQUENCE [LARGE SCALE GENOMIC DNA]</scope>
    <source>
        <strain evidence="10 11">JCM 12215</strain>
    </source>
</reference>
<sequence>MHATEREIVGKEDLNPFQIVQKQIDAAASLLGLPSHAVEIMKHPKRVLCVSFPVKMDDGSVRVFEGYRSQHNDAIGPTKGGIRFHPDVTLDEVKALSMWMSFKCGVVGLPYGGGKGGVICDPHDFSKGELERVSRGFMEAIADIVGPEKDIPAPDVYTTPQIMGWMMDTFSRLKGSYSPGVITGKPLIIGGSKGRSEATARGCVFTILEAMKEAGRKPEETTVAIQGFGNAGRISAKLLAELGFVIVAVSDSRGGIYNPAGLDVDQVGQLKDTSSILEYAAGKQISNEELLELDVDILIPAALENVITGANADRIRARVIAEAANGPTTPDADAILREKGIVVIPDILANAGGVTVSYFEWVQNLMNHYWSEAEVNDKLQTTMVDAYKAVRNLSEQYGVDLRTGAYMIALLRITQAMEARGWV</sequence>